<accession>A0A0U5BM31</accession>
<dbReference type="Proteomes" id="UP000218965">
    <property type="component" value="Chromosome"/>
</dbReference>
<dbReference type="AlphaFoldDB" id="A0A0U5BM31"/>
<proteinExistence type="predicted"/>
<dbReference type="InterPro" id="IPR018929">
    <property type="entry name" value="DUF2510"/>
</dbReference>
<organism evidence="3 4">
    <name type="scientific">Microcella alkaliphila</name>
    <dbReference type="NCBI Taxonomy" id="279828"/>
    <lineage>
        <taxon>Bacteria</taxon>
        <taxon>Bacillati</taxon>
        <taxon>Actinomycetota</taxon>
        <taxon>Actinomycetes</taxon>
        <taxon>Micrococcales</taxon>
        <taxon>Microbacteriaceae</taxon>
        <taxon>Microcella</taxon>
    </lineage>
</organism>
<dbReference type="EMBL" id="AP017315">
    <property type="protein sequence ID" value="BAU32581.1"/>
    <property type="molecule type" value="Genomic_DNA"/>
</dbReference>
<protein>
    <recommendedName>
        <fullName evidence="2">DUF2510 domain-containing protein</fullName>
    </recommendedName>
</protein>
<feature type="transmembrane region" description="Helical" evidence="1">
    <location>
        <begin position="252"/>
        <end position="274"/>
    </location>
</feature>
<feature type="transmembrane region" description="Helical" evidence="1">
    <location>
        <begin position="211"/>
        <end position="232"/>
    </location>
</feature>
<sequence>MPAGWYADPLSADASGQPTHRRWWDGHGWTHHTALIGDTPRSVETAWSAPTSPDISPATVEAMRLSASYTQEARREAARVAETMSLHPGTPVSPVTPAAGTPVATRAAAEAPAARAATASAAGLTPTRLDLDELWKETPTRRPHTHRVERPKVHTVSQWLIAVMPITQVLIMHWVLELSASGAAPQQSIWLAMVLPFVLYGALASQDARQLAAAGHLTSTPWIVAVIMPAVYLGSRGVQLHRTTGASPWPALILWGLLQGVVVAVATVLDPAWFDRVLAAAGL</sequence>
<evidence type="ECO:0000313" key="3">
    <source>
        <dbReference type="EMBL" id="BAU32581.1"/>
    </source>
</evidence>
<keyword evidence="1" id="KW-1133">Transmembrane helix</keyword>
<evidence type="ECO:0000313" key="4">
    <source>
        <dbReference type="Proteomes" id="UP000218965"/>
    </source>
</evidence>
<evidence type="ECO:0000256" key="1">
    <source>
        <dbReference type="SAM" id="Phobius"/>
    </source>
</evidence>
<reference evidence="4" key="1">
    <citation type="submission" date="2015-12" db="EMBL/GenBank/DDBJ databases">
        <authorList>
            <person name="Shamseldin A."/>
            <person name="Moawad H."/>
            <person name="Abd El-Rahim W.M."/>
            <person name="Sadowsky M.J."/>
        </authorList>
    </citation>
    <scope>NUCLEOTIDE SEQUENCE [LARGE SCALE GENOMIC DNA]</scope>
    <source>
        <strain evidence="4">JAM AC0309</strain>
    </source>
</reference>
<keyword evidence="1" id="KW-0472">Membrane</keyword>
<reference evidence="3 4" key="2">
    <citation type="submission" date="2016-01" db="EMBL/GenBank/DDBJ databases">
        <title>Microcella alkaliphila JAM AC0309 whole genome shotgun sequence.</title>
        <authorList>
            <person name="Kurata A."/>
            <person name="Hirose Y."/>
            <person name="Kishimoto N."/>
            <person name="Kobayashi T."/>
        </authorList>
    </citation>
    <scope>NUCLEOTIDE SEQUENCE [LARGE SCALE GENOMIC DNA]</scope>
    <source>
        <strain evidence="3 4">JAM AC0309</strain>
    </source>
</reference>
<dbReference type="KEGG" id="malk:MalAC0309_1733"/>
<evidence type="ECO:0000259" key="2">
    <source>
        <dbReference type="Pfam" id="PF10708"/>
    </source>
</evidence>
<feature type="transmembrane region" description="Helical" evidence="1">
    <location>
        <begin position="156"/>
        <end position="176"/>
    </location>
</feature>
<keyword evidence="1" id="KW-0812">Transmembrane</keyword>
<name>A0A0U5BM31_9MICO</name>
<dbReference type="Pfam" id="PF10708">
    <property type="entry name" value="DUF2510"/>
    <property type="match status" value="1"/>
</dbReference>
<gene>
    <name evidence="3" type="ORF">MalAC0309_1733</name>
</gene>
<feature type="domain" description="DUF2510" evidence="2">
    <location>
        <begin position="3"/>
        <end position="38"/>
    </location>
</feature>
<feature type="transmembrane region" description="Helical" evidence="1">
    <location>
        <begin position="188"/>
        <end position="204"/>
    </location>
</feature>